<keyword evidence="8" id="KW-1185">Reference proteome</keyword>
<dbReference type="Pfam" id="PF02826">
    <property type="entry name" value="2-Hacid_dh_C"/>
    <property type="match status" value="1"/>
</dbReference>
<dbReference type="Pfam" id="PF00389">
    <property type="entry name" value="2-Hacid_dh"/>
    <property type="match status" value="1"/>
</dbReference>
<evidence type="ECO:0000256" key="3">
    <source>
        <dbReference type="ARBA" id="ARBA00023027"/>
    </source>
</evidence>
<evidence type="ECO:0008006" key="9">
    <source>
        <dbReference type="Google" id="ProtNLM"/>
    </source>
</evidence>
<evidence type="ECO:0000313" key="8">
    <source>
        <dbReference type="Proteomes" id="UP000093044"/>
    </source>
</evidence>
<feature type="domain" description="D-isomer specific 2-hydroxyacid dehydrogenase catalytic" evidence="5">
    <location>
        <begin position="10"/>
        <end position="312"/>
    </location>
</feature>
<feature type="domain" description="D-isomer specific 2-hydroxyacid dehydrogenase NAD-binding" evidence="6">
    <location>
        <begin position="103"/>
        <end position="283"/>
    </location>
</feature>
<dbReference type="InterPro" id="IPR036291">
    <property type="entry name" value="NAD(P)-bd_dom_sf"/>
</dbReference>
<keyword evidence="3" id="KW-0520">NAD</keyword>
<gene>
    <name evidence="7" type="ORF">BED41_03610</name>
</gene>
<reference evidence="7" key="1">
    <citation type="submission" date="2016-08" db="EMBL/GenBank/DDBJ databases">
        <title>Complete genome of Cloacibacillus porcorum.</title>
        <authorList>
            <person name="Looft T."/>
            <person name="Bayles D.O."/>
            <person name="Alt D.P."/>
        </authorList>
    </citation>
    <scope>NUCLEOTIDE SEQUENCE [LARGE SCALE GENOMIC DNA]</scope>
    <source>
        <strain evidence="7">CL-84</strain>
    </source>
</reference>
<accession>A0A1B2I9C4</accession>
<evidence type="ECO:0000256" key="2">
    <source>
        <dbReference type="ARBA" id="ARBA00023002"/>
    </source>
</evidence>
<evidence type="ECO:0000256" key="1">
    <source>
        <dbReference type="ARBA" id="ARBA00005854"/>
    </source>
</evidence>
<name>A0A1B2I9C4_9BACT</name>
<dbReference type="GO" id="GO:0016616">
    <property type="term" value="F:oxidoreductase activity, acting on the CH-OH group of donors, NAD or NADP as acceptor"/>
    <property type="evidence" value="ECO:0007669"/>
    <property type="project" value="InterPro"/>
</dbReference>
<dbReference type="CDD" id="cd05299">
    <property type="entry name" value="CtBP_dh"/>
    <property type="match status" value="1"/>
</dbReference>
<evidence type="ECO:0000259" key="5">
    <source>
        <dbReference type="Pfam" id="PF00389"/>
    </source>
</evidence>
<dbReference type="PANTHER" id="PTHR42789">
    <property type="entry name" value="D-ISOMER SPECIFIC 2-HYDROXYACID DEHYDROGENASE FAMILY PROTEIN (AFU_ORTHOLOGUE AFUA_6G10090)"/>
    <property type="match status" value="1"/>
</dbReference>
<dbReference type="STRING" id="1197717.BED41_03610"/>
<keyword evidence="2 4" id="KW-0560">Oxidoreductase</keyword>
<dbReference type="GO" id="GO:0003714">
    <property type="term" value="F:transcription corepressor activity"/>
    <property type="evidence" value="ECO:0007669"/>
    <property type="project" value="InterPro"/>
</dbReference>
<proteinExistence type="inferred from homology"/>
<dbReference type="InterPro" id="IPR006140">
    <property type="entry name" value="D-isomer_DH_NAD-bd"/>
</dbReference>
<dbReference type="SUPFAM" id="SSF52283">
    <property type="entry name" value="Formate/glycerate dehydrogenase catalytic domain-like"/>
    <property type="match status" value="1"/>
</dbReference>
<evidence type="ECO:0000256" key="4">
    <source>
        <dbReference type="RuleBase" id="RU003719"/>
    </source>
</evidence>
<evidence type="ECO:0000259" key="6">
    <source>
        <dbReference type="Pfam" id="PF02826"/>
    </source>
</evidence>
<dbReference type="GO" id="GO:0051287">
    <property type="term" value="F:NAD binding"/>
    <property type="evidence" value="ECO:0007669"/>
    <property type="project" value="InterPro"/>
</dbReference>
<organism evidence="7 8">
    <name type="scientific">Cloacibacillus porcorum</name>
    <dbReference type="NCBI Taxonomy" id="1197717"/>
    <lineage>
        <taxon>Bacteria</taxon>
        <taxon>Thermotogati</taxon>
        <taxon>Synergistota</taxon>
        <taxon>Synergistia</taxon>
        <taxon>Synergistales</taxon>
        <taxon>Synergistaceae</taxon>
        <taxon>Cloacibacillus</taxon>
    </lineage>
</organism>
<dbReference type="InterPro" id="IPR050857">
    <property type="entry name" value="D-2-hydroxyacid_DH"/>
</dbReference>
<dbReference type="AlphaFoldDB" id="A0A1B2I9C4"/>
<dbReference type="Proteomes" id="UP000093044">
    <property type="component" value="Chromosome"/>
</dbReference>
<dbReference type="PROSITE" id="PS00671">
    <property type="entry name" value="D_2_HYDROXYACID_DH_3"/>
    <property type="match status" value="1"/>
</dbReference>
<comment type="similarity">
    <text evidence="1 4">Belongs to the D-isomer specific 2-hydroxyacid dehydrogenase family.</text>
</comment>
<protein>
    <recommendedName>
        <fullName evidence="9">Hydroxyacid dehydrogenase</fullName>
    </recommendedName>
</protein>
<dbReference type="InterPro" id="IPR006139">
    <property type="entry name" value="D-isomer_2_OHA_DH_cat_dom"/>
</dbReference>
<dbReference type="EMBL" id="CP016757">
    <property type="protein sequence ID" value="ANZ46551.1"/>
    <property type="molecule type" value="Genomic_DNA"/>
</dbReference>
<evidence type="ECO:0000313" key="7">
    <source>
        <dbReference type="EMBL" id="ANZ46551.1"/>
    </source>
</evidence>
<dbReference type="PANTHER" id="PTHR42789:SF1">
    <property type="entry name" value="D-ISOMER SPECIFIC 2-HYDROXYACID DEHYDROGENASE FAMILY PROTEIN (AFU_ORTHOLOGUE AFUA_6G10090)"/>
    <property type="match status" value="1"/>
</dbReference>
<dbReference type="InterPro" id="IPR043322">
    <property type="entry name" value="CtBP"/>
</dbReference>
<dbReference type="SUPFAM" id="SSF51735">
    <property type="entry name" value="NAD(P)-binding Rossmann-fold domains"/>
    <property type="match status" value="1"/>
</dbReference>
<dbReference type="InterPro" id="IPR029753">
    <property type="entry name" value="D-isomer_DH_CS"/>
</dbReference>
<sequence>MFNRNGDWEMEKPILQPYGFDAVVIDEQDKEGLWNVLDKLDALLIANNDLSVDEVAKMKKCKIISRQGIGLDNIPVKYAEDNGIMVCNVPDCSTPEVAEHAAALMLTVARKIPYYNDKIKIERIWNHTSFELRPLREMTVFLVGFGKIARLTATHIKPLFGRVIAYDPYADRKAAAELGVEIVESLEEGLRQADIVSLHLPLTEDSRHMINRETLAMMKSDAYLINLARGPHVDRDALEEALNNGVIAGAALDVIEYELDVEKGDFSHPLFSNPKVIFTPHTGWYSTGSNRKARTVAAQEIVDYINGDKLIGQSNSPANPRKF</sequence>
<dbReference type="KEGG" id="cpor:BED41_03610"/>
<dbReference type="Gene3D" id="3.40.50.720">
    <property type="entry name" value="NAD(P)-binding Rossmann-like Domain"/>
    <property type="match status" value="2"/>
</dbReference>